<dbReference type="SUPFAM" id="SSF55785">
    <property type="entry name" value="PYP-like sensor domain (PAS domain)"/>
    <property type="match status" value="1"/>
</dbReference>
<dbReference type="RefSeq" id="WP_257892038.1">
    <property type="nucleotide sequence ID" value="NZ_JAIMBW010000001.1"/>
</dbReference>
<dbReference type="CDD" id="cd00130">
    <property type="entry name" value="PAS"/>
    <property type="match status" value="1"/>
</dbReference>
<dbReference type="Proteomes" id="UP000693972">
    <property type="component" value="Unassembled WGS sequence"/>
</dbReference>
<accession>A0A975TWX6</accession>
<evidence type="ECO:0000259" key="1">
    <source>
        <dbReference type="Pfam" id="PF08447"/>
    </source>
</evidence>
<sequence length="404" mass="45082">MSREHRDEAAPFAPEELFFSRTDKRGIIKGGNHVFRRVSGYDWPDLIGAPHKILRHDDMPKGVFWQMWHTIEAGNPIGVYVKNRAKDGRYYWVFAIVTVLDDEYISVRLKPTSPLLEKVKALYATLLKAERKQGLTPEQSAQALLAGLAEMDFPDYASFSAHAFVQEVRARDVATQRPPDKRLSRFVDMLTHLEKIRREGRSLVKGFASIEGAPKNMRIQASRMGIHAAPLGVISTNFDEIAGNIKTGIEPFINGLEHLADAVGHGLTVNCSCSLLSEVLAQYESDPDGAFSPETLAEIAHLKDQRPRQMAKSHAILRDVMNELHTFSGACRNIKQTLSGLSMMRVMGEIESARIGDTQGSLKDIVTQLQRFQTAAEASMYAIEAERGQIEIALQRELETKLAA</sequence>
<evidence type="ECO:0000313" key="4">
    <source>
        <dbReference type="Proteomes" id="UP000693972"/>
    </source>
</evidence>
<dbReference type="InterPro" id="IPR000014">
    <property type="entry name" value="PAS"/>
</dbReference>
<feature type="domain" description="PAS fold-3" evidence="1">
    <location>
        <begin position="33"/>
        <end position="103"/>
    </location>
</feature>
<keyword evidence="4" id="KW-1185">Reference proteome</keyword>
<dbReference type="InterPro" id="IPR035965">
    <property type="entry name" value="PAS-like_dom_sf"/>
</dbReference>
<dbReference type="AlphaFoldDB" id="A0A975TWX6"/>
<dbReference type="EMBL" id="CP078073">
    <property type="protein sequence ID" value="QXL88978.1"/>
    <property type="molecule type" value="Genomic_DNA"/>
</dbReference>
<dbReference type="EMBL" id="JAIMBW010000001">
    <property type="protein sequence ID" value="MBY4892225.1"/>
    <property type="molecule type" value="Genomic_DNA"/>
</dbReference>
<name>A0A975TWX6_9RHOB</name>
<reference evidence="3 4" key="1">
    <citation type="submission" date="2021-07" db="EMBL/GenBank/DDBJ databases">
        <title>Karlodiniumbacter phycospheric gen. nov., sp. nov., a phycosphere bacterium isolated from karlodinium veneficum.</title>
        <authorList>
            <person name="Peng Y."/>
            <person name="Jiang L."/>
            <person name="Lee J."/>
        </authorList>
    </citation>
    <scope>NUCLEOTIDE SEQUENCE</scope>
    <source>
        <strain evidence="3 4">N5</strain>
    </source>
</reference>
<dbReference type="Pfam" id="PF08447">
    <property type="entry name" value="PAS_3"/>
    <property type="match status" value="1"/>
</dbReference>
<protein>
    <submittedName>
        <fullName evidence="3">PAS domain-containing protein</fullName>
    </submittedName>
</protein>
<dbReference type="Gene3D" id="3.30.450.20">
    <property type="entry name" value="PAS domain"/>
    <property type="match status" value="1"/>
</dbReference>
<evidence type="ECO:0000313" key="2">
    <source>
        <dbReference type="EMBL" id="MBY4892225.1"/>
    </source>
</evidence>
<dbReference type="InterPro" id="IPR013655">
    <property type="entry name" value="PAS_fold_3"/>
</dbReference>
<organism evidence="3">
    <name type="scientific">Gymnodinialimonas phycosphaerae</name>
    <dbReference type="NCBI Taxonomy" id="2841589"/>
    <lineage>
        <taxon>Bacteria</taxon>
        <taxon>Pseudomonadati</taxon>
        <taxon>Pseudomonadota</taxon>
        <taxon>Alphaproteobacteria</taxon>
        <taxon>Rhodobacterales</taxon>
        <taxon>Paracoccaceae</taxon>
        <taxon>Gymnodinialimonas</taxon>
    </lineage>
</organism>
<gene>
    <name evidence="2" type="ORF">KUL25_05545</name>
    <name evidence="3" type="ORF">KUL25_05550</name>
</gene>
<evidence type="ECO:0000313" key="3">
    <source>
        <dbReference type="EMBL" id="QXL88978.1"/>
    </source>
</evidence>
<proteinExistence type="predicted"/>